<keyword evidence="3" id="KW-1185">Reference proteome</keyword>
<reference evidence="2 3" key="1">
    <citation type="submission" date="2013-11" db="EMBL/GenBank/DDBJ databases">
        <title>Opisthorchis viverrini - life in the bile duct.</title>
        <authorList>
            <person name="Young N.D."/>
            <person name="Nagarajan N."/>
            <person name="Lin S.J."/>
            <person name="Korhonen P.K."/>
            <person name="Jex A.R."/>
            <person name="Hall R.S."/>
            <person name="Safavi-Hemami H."/>
            <person name="Kaewkong W."/>
            <person name="Bertrand D."/>
            <person name="Gao S."/>
            <person name="Seet Q."/>
            <person name="Wongkham S."/>
            <person name="Teh B.T."/>
            <person name="Wongkham C."/>
            <person name="Intapan P.M."/>
            <person name="Maleewong W."/>
            <person name="Yang X."/>
            <person name="Hu M."/>
            <person name="Wang Z."/>
            <person name="Hofmann A."/>
            <person name="Sternberg P.W."/>
            <person name="Tan P."/>
            <person name="Wang J."/>
            <person name="Gasser R.B."/>
        </authorList>
    </citation>
    <scope>NUCLEOTIDE SEQUENCE [LARGE SCALE GENOMIC DNA]</scope>
</reference>
<name>A0A075AHJ6_OPIVI</name>
<evidence type="ECO:0000313" key="3">
    <source>
        <dbReference type="Proteomes" id="UP000054324"/>
    </source>
</evidence>
<dbReference type="EMBL" id="KL596668">
    <property type="protein sequence ID" value="KER29999.1"/>
    <property type="molecule type" value="Genomic_DNA"/>
</dbReference>
<evidence type="ECO:0000313" key="2">
    <source>
        <dbReference type="EMBL" id="KER29999.1"/>
    </source>
</evidence>
<dbReference type="RefSeq" id="XP_009166245.1">
    <property type="nucleotide sequence ID" value="XM_009167981.1"/>
</dbReference>
<evidence type="ECO:0000256" key="1">
    <source>
        <dbReference type="SAM" id="MobiDB-lite"/>
    </source>
</evidence>
<proteinExistence type="predicted"/>
<dbReference type="KEGG" id="ovi:T265_03481"/>
<organism evidence="2 3">
    <name type="scientific">Opisthorchis viverrini</name>
    <name type="common">Southeast Asian liver fluke</name>
    <dbReference type="NCBI Taxonomy" id="6198"/>
    <lineage>
        <taxon>Eukaryota</taxon>
        <taxon>Metazoa</taxon>
        <taxon>Spiralia</taxon>
        <taxon>Lophotrochozoa</taxon>
        <taxon>Platyhelminthes</taxon>
        <taxon>Trematoda</taxon>
        <taxon>Digenea</taxon>
        <taxon>Opisthorchiida</taxon>
        <taxon>Opisthorchiata</taxon>
        <taxon>Opisthorchiidae</taxon>
        <taxon>Opisthorchis</taxon>
    </lineage>
</organism>
<dbReference type="AlphaFoldDB" id="A0A075AHJ6"/>
<dbReference type="GeneID" id="20317668"/>
<feature type="region of interest" description="Disordered" evidence="1">
    <location>
        <begin position="48"/>
        <end position="67"/>
    </location>
</feature>
<accession>A0A075AHJ6</accession>
<gene>
    <name evidence="2" type="ORF">T265_03481</name>
</gene>
<dbReference type="CTD" id="20317668"/>
<dbReference type="OrthoDB" id="6921389at2759"/>
<sequence>MKSFSCNTLSVPNCHATRRKHEDWDTARLPKPRQSTNRVINPHARASTRAGIRPGCPSLDRESREAEVGFEPRTFRSSNLRSYHSSVAHSSRLEKINLQKSLFVAISPIWVQVEYKVDGNSGTALRLPDDPQEGQNRSWTVKEFSTTLTLDCRKVGKCAKLKIHSFANQFGFARDSPGAQLKLLFVMFPGN</sequence>
<dbReference type="Proteomes" id="UP000054324">
    <property type="component" value="Unassembled WGS sequence"/>
</dbReference>
<protein>
    <submittedName>
        <fullName evidence="2">Uncharacterized protein</fullName>
    </submittedName>
</protein>